<evidence type="ECO:0000313" key="2">
    <source>
        <dbReference type="EMBL" id="GGD60232.1"/>
    </source>
</evidence>
<dbReference type="AlphaFoldDB" id="A0A916YTF1"/>
<dbReference type="RefSeq" id="WP_188766461.1">
    <property type="nucleotide sequence ID" value="NZ_BMKK01000005.1"/>
</dbReference>
<dbReference type="Gene3D" id="3.10.450.360">
    <property type="match status" value="1"/>
</dbReference>
<evidence type="ECO:0008006" key="4">
    <source>
        <dbReference type="Google" id="ProtNLM"/>
    </source>
</evidence>
<dbReference type="EMBL" id="BMKK01000005">
    <property type="protein sequence ID" value="GGD60232.1"/>
    <property type="molecule type" value="Genomic_DNA"/>
</dbReference>
<dbReference type="SUPFAM" id="SSF160574">
    <property type="entry name" value="BT0923-like"/>
    <property type="match status" value="1"/>
</dbReference>
<comment type="caution">
    <text evidence="2">The sequence shown here is derived from an EMBL/GenBank/DDBJ whole genome shotgun (WGS) entry which is preliminary data.</text>
</comment>
<sequence>MKTLKTSFASALLLLVSLGSAFAQNISQVVIASSPDGEKGSTVISKVEKDLQEVKPIEKGLGFMKTYPTRWKISQEQIDTYGKGYDNTFTEITTKSDNETQTAVYNSKGEMVQFKGMVINKPLPQAAMDVIINKYNDWKILGNVQVFNSESRKPDFIKVKLAEGMKRKTLFFDLEGKKLNRFLKPVNS</sequence>
<protein>
    <recommendedName>
        <fullName evidence="4">Beta-lactamase-inhibitor-like PepSY-like domain-containing protein</fullName>
    </recommendedName>
</protein>
<feature type="signal peptide" evidence="1">
    <location>
        <begin position="1"/>
        <end position="23"/>
    </location>
</feature>
<gene>
    <name evidence="2" type="ORF">GCM10011514_25240</name>
</gene>
<keyword evidence="1" id="KW-0732">Signal</keyword>
<evidence type="ECO:0000313" key="3">
    <source>
        <dbReference type="Proteomes" id="UP000609064"/>
    </source>
</evidence>
<keyword evidence="3" id="KW-1185">Reference proteome</keyword>
<name>A0A916YTF1_9BACT</name>
<reference evidence="2" key="1">
    <citation type="journal article" date="2014" name="Int. J. Syst. Evol. Microbiol.">
        <title>Complete genome sequence of Corynebacterium casei LMG S-19264T (=DSM 44701T), isolated from a smear-ripened cheese.</title>
        <authorList>
            <consortium name="US DOE Joint Genome Institute (JGI-PGF)"/>
            <person name="Walter F."/>
            <person name="Albersmeier A."/>
            <person name="Kalinowski J."/>
            <person name="Ruckert C."/>
        </authorList>
    </citation>
    <scope>NUCLEOTIDE SEQUENCE</scope>
    <source>
        <strain evidence="2">CGMCC 1.15958</strain>
    </source>
</reference>
<reference evidence="2" key="2">
    <citation type="submission" date="2020-09" db="EMBL/GenBank/DDBJ databases">
        <authorList>
            <person name="Sun Q."/>
            <person name="Zhou Y."/>
        </authorList>
    </citation>
    <scope>NUCLEOTIDE SEQUENCE</scope>
    <source>
        <strain evidence="2">CGMCC 1.15958</strain>
    </source>
</reference>
<proteinExistence type="predicted"/>
<organism evidence="2 3">
    <name type="scientific">Emticicia aquatilis</name>
    <dbReference type="NCBI Taxonomy" id="1537369"/>
    <lineage>
        <taxon>Bacteria</taxon>
        <taxon>Pseudomonadati</taxon>
        <taxon>Bacteroidota</taxon>
        <taxon>Cytophagia</taxon>
        <taxon>Cytophagales</taxon>
        <taxon>Leadbetterellaceae</taxon>
        <taxon>Emticicia</taxon>
    </lineage>
</organism>
<evidence type="ECO:0000256" key="1">
    <source>
        <dbReference type="SAM" id="SignalP"/>
    </source>
</evidence>
<accession>A0A916YTF1</accession>
<dbReference type="Proteomes" id="UP000609064">
    <property type="component" value="Unassembled WGS sequence"/>
</dbReference>
<feature type="chain" id="PRO_5036758117" description="Beta-lactamase-inhibitor-like PepSY-like domain-containing protein" evidence="1">
    <location>
        <begin position="24"/>
        <end position="188"/>
    </location>
</feature>